<dbReference type="PANTHER" id="PTHR30619:SF1">
    <property type="entry name" value="RECOMBINATION PROTEIN 2"/>
    <property type="match status" value="1"/>
</dbReference>
<evidence type="ECO:0000313" key="3">
    <source>
        <dbReference type="Proteomes" id="UP000183794"/>
    </source>
</evidence>
<dbReference type="InterPro" id="IPR036866">
    <property type="entry name" value="RibonucZ/Hydroxyglut_hydro"/>
</dbReference>
<dbReference type="PANTHER" id="PTHR30619">
    <property type="entry name" value="DNA INTERNALIZATION/COMPETENCE PROTEIN COMEC/REC2"/>
    <property type="match status" value="1"/>
</dbReference>
<dbReference type="Proteomes" id="UP000183794">
    <property type="component" value="Unassembled WGS sequence"/>
</dbReference>
<reference evidence="2 3" key="1">
    <citation type="submission" date="2016-11" db="EMBL/GenBank/DDBJ databases">
        <authorList>
            <person name="Jaros S."/>
            <person name="Januszkiewicz K."/>
            <person name="Wedrychowicz H."/>
        </authorList>
    </citation>
    <scope>NUCLEOTIDE SEQUENCE [LARGE SCALE GENOMIC DNA]</scope>
    <source>
        <strain evidence="2">NVI 5450</strain>
    </source>
</reference>
<dbReference type="InterPro" id="IPR001279">
    <property type="entry name" value="Metallo-B-lactamas"/>
</dbReference>
<dbReference type="SUPFAM" id="SSF56281">
    <property type="entry name" value="Metallo-hydrolase/oxidoreductase"/>
    <property type="match status" value="1"/>
</dbReference>
<dbReference type="Pfam" id="PF00753">
    <property type="entry name" value="Lactamase_B"/>
    <property type="match status" value="1"/>
</dbReference>
<name>A0A1L0C6M5_9GAMM</name>
<organism evidence="2 3">
    <name type="scientific">Moritella viscosa</name>
    <dbReference type="NCBI Taxonomy" id="80854"/>
    <lineage>
        <taxon>Bacteria</taxon>
        <taxon>Pseudomonadati</taxon>
        <taxon>Pseudomonadota</taxon>
        <taxon>Gammaproteobacteria</taxon>
        <taxon>Alteromonadales</taxon>
        <taxon>Moritellaceae</taxon>
        <taxon>Moritella</taxon>
    </lineage>
</organism>
<protein>
    <submittedName>
        <fullName evidence="2">Zn-dependent hydrolase</fullName>
    </submittedName>
</protein>
<proteinExistence type="predicted"/>
<accession>A0A1L0C6M5</accession>
<evidence type="ECO:0000259" key="1">
    <source>
        <dbReference type="Pfam" id="PF00753"/>
    </source>
</evidence>
<dbReference type="GO" id="GO:0016787">
    <property type="term" value="F:hydrolase activity"/>
    <property type="evidence" value="ECO:0007669"/>
    <property type="project" value="UniProtKB-KW"/>
</dbReference>
<gene>
    <name evidence="2" type="ORF">NVI5450_4342</name>
</gene>
<keyword evidence="2" id="KW-0378">Hydrolase</keyword>
<evidence type="ECO:0000313" key="2">
    <source>
        <dbReference type="EMBL" id="SGZ16514.1"/>
    </source>
</evidence>
<dbReference type="Gene3D" id="3.60.15.10">
    <property type="entry name" value="Ribonuclease Z/Hydroxyacylglutathione hydrolase-like"/>
    <property type="match status" value="1"/>
</dbReference>
<dbReference type="AlphaFoldDB" id="A0A1L0C6M5"/>
<feature type="domain" description="Metallo-beta-lactamase" evidence="1">
    <location>
        <begin position="12"/>
        <end position="101"/>
    </location>
</feature>
<dbReference type="RefSeq" id="WP_075518478.1">
    <property type="nucleotide sequence ID" value="NZ_FPLD01000129.1"/>
</dbReference>
<dbReference type="OrthoDB" id="418728at2"/>
<dbReference type="InterPro" id="IPR052159">
    <property type="entry name" value="Competence_DNA_uptake"/>
</dbReference>
<dbReference type="EMBL" id="FPLD01000129">
    <property type="protein sequence ID" value="SGZ16514.1"/>
    <property type="molecule type" value="Genomic_DNA"/>
</dbReference>
<sequence length="349" mass="39408">MKVKFLEARNGDSILISFSDSDGASRNVLIDGGPPSTYQYKNKKGKYESGALKQELDHIDSIDLLILTHVDDDHIGGILQWFSKDPDAKNKVKKVWFNSGQLISERFKAALIEDNSIVLKDNSSLDTSIKQGITFEEYISSHAIWERAIIDASKNVTLFGLKFQFLSPDDEKLRLLLKKWKKEDPNLDTATSDDYSVSLKDHISADSFKEDKSIHNGSSIAFIITFNGKNIVFLGDAHPRLVEQSLTDLGYSAENKLEAEFVKVSHHGSKSNTSYELLNLIETQKYIISSNGAIHNLPHKQCLARIINHNNSAELYFNYIEKPSEIFSTQDFVDFSSFKAYPILSEFEI</sequence>